<evidence type="ECO:0000313" key="1">
    <source>
        <dbReference type="EMBL" id="HET97441.1"/>
    </source>
</evidence>
<proteinExistence type="predicted"/>
<protein>
    <submittedName>
        <fullName evidence="1">Uncharacterized protein</fullName>
    </submittedName>
</protein>
<organism evidence="1">
    <name type="scientific">Desulfurivibrio alkaliphilus</name>
    <dbReference type="NCBI Taxonomy" id="427923"/>
    <lineage>
        <taxon>Bacteria</taxon>
        <taxon>Pseudomonadati</taxon>
        <taxon>Thermodesulfobacteriota</taxon>
        <taxon>Desulfobulbia</taxon>
        <taxon>Desulfobulbales</taxon>
        <taxon>Desulfobulbaceae</taxon>
        <taxon>Desulfurivibrio</taxon>
    </lineage>
</organism>
<name>A0A7C2TK11_9BACT</name>
<dbReference type="Proteomes" id="UP000885986">
    <property type="component" value="Unassembled WGS sequence"/>
</dbReference>
<gene>
    <name evidence="1" type="ORF">ENN98_01795</name>
</gene>
<dbReference type="EMBL" id="DSDS01000040">
    <property type="protein sequence ID" value="HET97441.1"/>
    <property type="molecule type" value="Genomic_DNA"/>
</dbReference>
<reference evidence="1" key="1">
    <citation type="journal article" date="2020" name="mSystems">
        <title>Genome- and Community-Level Interaction Insights into Carbon Utilization and Element Cycling Functions of Hydrothermarchaeota in Hydrothermal Sediment.</title>
        <authorList>
            <person name="Zhou Z."/>
            <person name="Liu Y."/>
            <person name="Xu W."/>
            <person name="Pan J."/>
            <person name="Luo Z.H."/>
            <person name="Li M."/>
        </authorList>
    </citation>
    <scope>NUCLEOTIDE SEQUENCE [LARGE SCALE GENOMIC DNA]</scope>
    <source>
        <strain evidence="1">SpSt-1224</strain>
    </source>
</reference>
<sequence>MDSAKDQKNSMGIRTPHDLIQHVKKIEPAEGESLELEMRKFKPLLIVNIEEAYQTLIHLYFGKHKR</sequence>
<comment type="caution">
    <text evidence="1">The sequence shown here is derived from an EMBL/GenBank/DDBJ whole genome shotgun (WGS) entry which is preliminary data.</text>
</comment>
<dbReference type="AlphaFoldDB" id="A0A7C2TK11"/>
<accession>A0A7C2TK11</accession>